<dbReference type="PANTHER" id="PTHR13890">
    <property type="entry name" value="RNA SPLICING PROTEIN MRS2, MITOCHONDRIAL"/>
    <property type="match status" value="1"/>
</dbReference>
<feature type="non-terminal residue" evidence="4">
    <location>
        <position position="191"/>
    </location>
</feature>
<evidence type="ECO:0000256" key="1">
    <source>
        <dbReference type="ARBA" id="ARBA00007535"/>
    </source>
</evidence>
<feature type="non-terminal residue" evidence="4">
    <location>
        <position position="1"/>
    </location>
</feature>
<dbReference type="PANTHER" id="PTHR13890:SF31">
    <property type="entry name" value="MAGNESIUM TRANSPORTER MRS2-2-RELATED"/>
    <property type="match status" value="1"/>
</dbReference>
<organism evidence="4 5">
    <name type="scientific">Genlisea aurea</name>
    <dbReference type="NCBI Taxonomy" id="192259"/>
    <lineage>
        <taxon>Eukaryota</taxon>
        <taxon>Viridiplantae</taxon>
        <taxon>Streptophyta</taxon>
        <taxon>Embryophyta</taxon>
        <taxon>Tracheophyta</taxon>
        <taxon>Spermatophyta</taxon>
        <taxon>Magnoliopsida</taxon>
        <taxon>eudicotyledons</taxon>
        <taxon>Gunneridae</taxon>
        <taxon>Pentapetalae</taxon>
        <taxon>asterids</taxon>
        <taxon>lamiids</taxon>
        <taxon>Lamiales</taxon>
        <taxon>Lentibulariaceae</taxon>
        <taxon>Genlisea</taxon>
    </lineage>
</organism>
<dbReference type="InterPro" id="IPR039204">
    <property type="entry name" value="MRS2-like"/>
</dbReference>
<reference evidence="4 5" key="1">
    <citation type="journal article" date="2013" name="BMC Genomics">
        <title>The miniature genome of a carnivorous plant Genlisea aurea contains a low number of genes and short non-coding sequences.</title>
        <authorList>
            <person name="Leushkin E.V."/>
            <person name="Sutormin R.A."/>
            <person name="Nabieva E.R."/>
            <person name="Penin A.A."/>
            <person name="Kondrashov A.S."/>
            <person name="Logacheva M.D."/>
        </authorList>
    </citation>
    <scope>NUCLEOTIDE SEQUENCE [LARGE SCALE GENOMIC DNA]</scope>
</reference>
<dbReference type="GO" id="GO:0015095">
    <property type="term" value="F:magnesium ion transmembrane transporter activity"/>
    <property type="evidence" value="ECO:0007669"/>
    <property type="project" value="UniProtKB-ARBA"/>
</dbReference>
<protein>
    <recommendedName>
        <fullName evidence="2">Magnesium transporter</fullName>
    </recommendedName>
</protein>
<dbReference type="Pfam" id="PF22099">
    <property type="entry name" value="MRS2-like"/>
    <property type="match status" value="1"/>
</dbReference>
<comment type="subcellular location">
    <subcellularLocation>
        <location evidence="2">Membrane</location>
        <topology evidence="2">Multi-pass membrane protein</topology>
    </subcellularLocation>
</comment>
<comment type="similarity">
    <text evidence="1 2">Belongs to the CorA metal ion transporter (MIT) (TC 1.A.35.5) family.</text>
</comment>
<sequence>KKGAGSGDWLLMDSSGREVTTSVSKYRIMNWTQINPRDLRIIDPVFCYPSAILCREKAIVLNLEHIKAIITSEKVLLRNPTDENAIPVVQELRRVLKSEERTDDPFEFRVLEVVLEGICSYLSARSIEMDNQVYPALDLLTSKITSRNFDDVRRLKSQITRLTSRVHKVQDELEKLLDDEYEMECLYLSRK</sequence>
<evidence type="ECO:0000256" key="3">
    <source>
        <dbReference type="SAM" id="Coils"/>
    </source>
</evidence>
<name>S8E7I4_9LAMI</name>
<dbReference type="AlphaFoldDB" id="S8E7I4"/>
<gene>
    <name evidence="4" type="ORF">M569_06439</name>
</gene>
<keyword evidence="2" id="KW-0406">Ion transport</keyword>
<proteinExistence type="inferred from homology"/>
<keyword evidence="3" id="KW-0175">Coiled coil</keyword>
<dbReference type="Gene3D" id="1.20.58.340">
    <property type="entry name" value="Magnesium transport protein CorA, transmembrane region"/>
    <property type="match status" value="1"/>
</dbReference>
<dbReference type="CDD" id="cd12823">
    <property type="entry name" value="Mrs2_Mfm1p-like"/>
    <property type="match status" value="1"/>
</dbReference>
<feature type="coiled-coil region" evidence="3">
    <location>
        <begin position="152"/>
        <end position="179"/>
    </location>
</feature>
<keyword evidence="2" id="KW-0813">Transport</keyword>
<keyword evidence="5" id="KW-1185">Reference proteome</keyword>
<dbReference type="Proteomes" id="UP000015453">
    <property type="component" value="Unassembled WGS sequence"/>
</dbReference>
<dbReference type="Gene3D" id="2.40.128.330">
    <property type="match status" value="1"/>
</dbReference>
<keyword evidence="2" id="KW-0460">Magnesium</keyword>
<dbReference type="EMBL" id="AUSU01002662">
    <property type="protein sequence ID" value="EPS68332.1"/>
    <property type="molecule type" value="Genomic_DNA"/>
</dbReference>
<comment type="function">
    <text evidence="2">Magnesium transporter that may mediate the influx of magnesium.</text>
</comment>
<evidence type="ECO:0000313" key="4">
    <source>
        <dbReference type="EMBL" id="EPS68332.1"/>
    </source>
</evidence>
<dbReference type="OrthoDB" id="10251508at2759"/>
<evidence type="ECO:0000256" key="2">
    <source>
        <dbReference type="RuleBase" id="RU366041"/>
    </source>
</evidence>
<comment type="caution">
    <text evidence="4">The sequence shown here is derived from an EMBL/GenBank/DDBJ whole genome shotgun (WGS) entry which is preliminary data.</text>
</comment>
<dbReference type="GO" id="GO:0016020">
    <property type="term" value="C:membrane"/>
    <property type="evidence" value="ECO:0007669"/>
    <property type="project" value="UniProtKB-SubCell"/>
</dbReference>
<accession>S8E7I4</accession>
<evidence type="ECO:0000313" key="5">
    <source>
        <dbReference type="Proteomes" id="UP000015453"/>
    </source>
</evidence>